<dbReference type="PROSITE" id="PS51257">
    <property type="entry name" value="PROKAR_LIPOPROTEIN"/>
    <property type="match status" value="1"/>
</dbReference>
<gene>
    <name evidence="1" type="ORF">GSUB_16130</name>
</gene>
<dbReference type="EMBL" id="CP010311">
    <property type="protein sequence ID" value="AJF07777.1"/>
    <property type="molecule type" value="Genomic_DNA"/>
</dbReference>
<dbReference type="STRING" id="483547.GSUB_16130"/>
<organism evidence="1 2">
    <name type="scientific">Geoalkalibacter subterraneus</name>
    <dbReference type="NCBI Taxonomy" id="483547"/>
    <lineage>
        <taxon>Bacteria</taxon>
        <taxon>Pseudomonadati</taxon>
        <taxon>Thermodesulfobacteriota</taxon>
        <taxon>Desulfuromonadia</taxon>
        <taxon>Desulfuromonadales</taxon>
        <taxon>Geoalkalibacteraceae</taxon>
        <taxon>Geoalkalibacter</taxon>
    </lineage>
</organism>
<dbReference type="Proteomes" id="UP000035036">
    <property type="component" value="Chromosome"/>
</dbReference>
<accession>A0A0B5FHV5</accession>
<dbReference type="KEGG" id="gsb:GSUB_16130"/>
<sequence length="82" mass="8885">MSGAEPRMSKRYAGLWLRGTLIASALVLTSCAAKPPENIYLRGSSETIALEATEPAPFTGWLLSDEALVDLLECCGDRLQEE</sequence>
<keyword evidence="2" id="KW-1185">Reference proteome</keyword>
<reference evidence="1 2" key="1">
    <citation type="journal article" date="2015" name="Genome Announc.">
        <title>Genomes of Geoalkalibacter ferrihydriticus Z-0531T and Geoalkalibacter subterraneus Red1T, Two Haloalkaliphilic Metal-Reducing Deltaproteobacteria.</title>
        <authorList>
            <person name="Badalamenti J.P."/>
            <person name="Krajmalnik-Brown R."/>
            <person name="Torres C.I."/>
            <person name="Bond D.R."/>
        </authorList>
    </citation>
    <scope>NUCLEOTIDE SEQUENCE [LARGE SCALE GENOMIC DNA]</scope>
    <source>
        <strain evidence="1 2">Red1</strain>
    </source>
</reference>
<evidence type="ECO:0000313" key="1">
    <source>
        <dbReference type="EMBL" id="AJF07777.1"/>
    </source>
</evidence>
<protein>
    <submittedName>
        <fullName evidence="1">Uncharacterized protein</fullName>
    </submittedName>
</protein>
<dbReference type="HOGENOM" id="CLU_2553441_0_0_7"/>
<evidence type="ECO:0000313" key="2">
    <source>
        <dbReference type="Proteomes" id="UP000035036"/>
    </source>
</evidence>
<proteinExistence type="predicted"/>
<name>A0A0B5FHV5_9BACT</name>
<dbReference type="AlphaFoldDB" id="A0A0B5FHV5"/>